<protein>
    <recommendedName>
        <fullName evidence="2">Retroviral polymerase SH3-like domain-containing protein</fullName>
    </recommendedName>
</protein>
<reference evidence="3" key="1">
    <citation type="submission" date="2018-02" db="EMBL/GenBank/DDBJ databases">
        <authorList>
            <person name="Cohen D.B."/>
            <person name="Kent A.D."/>
        </authorList>
    </citation>
    <scope>NUCLEOTIDE SEQUENCE</scope>
</reference>
<dbReference type="AlphaFoldDB" id="A0A2N9IWD8"/>
<evidence type="ECO:0000259" key="2">
    <source>
        <dbReference type="Pfam" id="PF25597"/>
    </source>
</evidence>
<feature type="compositionally biased region" description="Polar residues" evidence="1">
    <location>
        <begin position="364"/>
        <end position="373"/>
    </location>
</feature>
<name>A0A2N9IWD8_FAGSY</name>
<sequence length="442" mass="50279">MSTLYCALDPIEYNRVSGCDSAKEIWDKLEVTYEGTNQVKESKMNMLVHEYELFVMKKDENISEMSTRSLPKRWEAKMTAISEARDLKVLTLEELFGSLMTYELEMNSKVEEEEVKPKKNFALKSSHHDHDNSEEERDEEEEIALMTRNFKKFLKKKKGGITKNECPQINKENMKYKKKALKATWDDSDESDSDNNSSDNEVANLCLLGYINESNISEDEHASFCPLAFNDDESATEDLCLMAHGDEVCLISKSTKDKWFLDSGCSRHMTGDKNKFTSLTLKDGGNVKFGDNSKGKIIGIDNLGKFDAKSDEGIFLGYSTNSKAYRVFNKRTMVVDESMHVVFDETNPFHIKNNCDDEPISLENKASSSNQVDSSEKVKDQVDEPKDEEKALPPTNNEELPKSWNVVHSHPKELIIGEIEHGVSTRSKLKNICNNMAFLSQD</sequence>
<dbReference type="Pfam" id="PF14223">
    <property type="entry name" value="Retrotran_gag_2"/>
    <property type="match status" value="1"/>
</dbReference>
<dbReference type="EMBL" id="OIVN01006263">
    <property type="protein sequence ID" value="SPD29202.1"/>
    <property type="molecule type" value="Genomic_DNA"/>
</dbReference>
<accession>A0A2N9IWD8</accession>
<evidence type="ECO:0000256" key="1">
    <source>
        <dbReference type="SAM" id="MobiDB-lite"/>
    </source>
</evidence>
<gene>
    <name evidence="3" type="ORF">FSB_LOCUS57084</name>
</gene>
<feature type="region of interest" description="Disordered" evidence="1">
    <location>
        <begin position="113"/>
        <end position="140"/>
    </location>
</feature>
<feature type="domain" description="Retroviral polymerase SH3-like" evidence="2">
    <location>
        <begin position="302"/>
        <end position="353"/>
    </location>
</feature>
<evidence type="ECO:0000313" key="3">
    <source>
        <dbReference type="EMBL" id="SPD29202.1"/>
    </source>
</evidence>
<proteinExistence type="predicted"/>
<dbReference type="InterPro" id="IPR057670">
    <property type="entry name" value="SH3_retrovirus"/>
</dbReference>
<dbReference type="Pfam" id="PF25597">
    <property type="entry name" value="SH3_retrovirus"/>
    <property type="match status" value="1"/>
</dbReference>
<dbReference type="PANTHER" id="PTHR34676">
    <property type="entry name" value="DUF4219 DOMAIN-CONTAINING PROTEIN-RELATED"/>
    <property type="match status" value="1"/>
</dbReference>
<feature type="region of interest" description="Disordered" evidence="1">
    <location>
        <begin position="360"/>
        <end position="404"/>
    </location>
</feature>
<organism evidence="3">
    <name type="scientific">Fagus sylvatica</name>
    <name type="common">Beechnut</name>
    <dbReference type="NCBI Taxonomy" id="28930"/>
    <lineage>
        <taxon>Eukaryota</taxon>
        <taxon>Viridiplantae</taxon>
        <taxon>Streptophyta</taxon>
        <taxon>Embryophyta</taxon>
        <taxon>Tracheophyta</taxon>
        <taxon>Spermatophyta</taxon>
        <taxon>Magnoliopsida</taxon>
        <taxon>eudicotyledons</taxon>
        <taxon>Gunneridae</taxon>
        <taxon>Pentapetalae</taxon>
        <taxon>rosids</taxon>
        <taxon>fabids</taxon>
        <taxon>Fagales</taxon>
        <taxon>Fagaceae</taxon>
        <taxon>Fagus</taxon>
    </lineage>
</organism>
<feature type="compositionally biased region" description="Basic and acidic residues" evidence="1">
    <location>
        <begin position="374"/>
        <end position="391"/>
    </location>
</feature>
<dbReference type="PANTHER" id="PTHR34676:SF8">
    <property type="entry name" value="TRANSMEMBRANE PROTEIN"/>
    <property type="match status" value="1"/>
</dbReference>